<dbReference type="EMBL" id="BAABGN010000011">
    <property type="protein sequence ID" value="GAA4425875.1"/>
    <property type="molecule type" value="Genomic_DNA"/>
</dbReference>
<accession>A0ABP8LAT8</accession>
<dbReference type="Proteomes" id="UP001500622">
    <property type="component" value="Unassembled WGS sequence"/>
</dbReference>
<sequence>MLEFGTGALQLTPPGLRNFYQWHAVSSSSYGYAIFTMPEEHPGWLRFRTARPDDIVVSLLDHVLWLDSQHPDGSHRSATVALAYAIRAFVTRASSTRHPTVSYPT</sequence>
<dbReference type="RefSeq" id="WP_345216504.1">
    <property type="nucleotide sequence ID" value="NZ_BAABGN010000011.1"/>
</dbReference>
<proteinExistence type="predicted"/>
<evidence type="ECO:0000313" key="2">
    <source>
        <dbReference type="Proteomes" id="UP001500622"/>
    </source>
</evidence>
<protein>
    <submittedName>
        <fullName evidence="1">Uncharacterized protein</fullName>
    </submittedName>
</protein>
<gene>
    <name evidence="1" type="ORF">GCM10023169_24030</name>
</gene>
<name>A0ABP8LAT8_9MICO</name>
<evidence type="ECO:0000313" key="1">
    <source>
        <dbReference type="EMBL" id="GAA4425875.1"/>
    </source>
</evidence>
<keyword evidence="2" id="KW-1185">Reference proteome</keyword>
<comment type="caution">
    <text evidence="1">The sequence shown here is derived from an EMBL/GenBank/DDBJ whole genome shotgun (WGS) entry which is preliminary data.</text>
</comment>
<reference evidence="2" key="1">
    <citation type="journal article" date="2019" name="Int. J. Syst. Evol. Microbiol.">
        <title>The Global Catalogue of Microorganisms (GCM) 10K type strain sequencing project: providing services to taxonomists for standard genome sequencing and annotation.</title>
        <authorList>
            <consortium name="The Broad Institute Genomics Platform"/>
            <consortium name="The Broad Institute Genome Sequencing Center for Infectious Disease"/>
            <person name="Wu L."/>
            <person name="Ma J."/>
        </authorList>
    </citation>
    <scope>NUCLEOTIDE SEQUENCE [LARGE SCALE GENOMIC DNA]</scope>
    <source>
        <strain evidence="2">JCM 17810</strain>
    </source>
</reference>
<organism evidence="1 2">
    <name type="scientific">Georgenia halophila</name>
    <dbReference type="NCBI Taxonomy" id="620889"/>
    <lineage>
        <taxon>Bacteria</taxon>
        <taxon>Bacillati</taxon>
        <taxon>Actinomycetota</taxon>
        <taxon>Actinomycetes</taxon>
        <taxon>Micrococcales</taxon>
        <taxon>Bogoriellaceae</taxon>
        <taxon>Georgenia</taxon>
    </lineage>
</organism>